<geneLocation type="plasmid" evidence="2">
    <name>pTer331</name>
</geneLocation>
<name>B0ZB90_COLFT</name>
<dbReference type="RefSeq" id="WP_012274960.1">
    <property type="nucleotide sequence ID" value="NC_010332.1"/>
</dbReference>
<evidence type="ECO:0000313" key="2">
    <source>
        <dbReference type="EMBL" id="ABZ01511.1"/>
    </source>
</evidence>
<reference evidence="2" key="1">
    <citation type="journal article" date="2008" name="FEMS Microbiol. Ecol.">
        <title>Comparative genomics of the pIPO2/pSB102 family of environmental plasmids: sequence, evolution, and ecology of pTer331 isolated from Collimonas fungivorans Ter331.</title>
        <authorList>
            <person name="Mela F."/>
            <person name="Fritsche K."/>
            <person name="Boersma H."/>
            <person name="van Elsas J.D."/>
            <person name="Bartels D."/>
            <person name="Meyer F."/>
            <person name="de Boer W."/>
            <person name="van Veen J.A."/>
            <person name="Leveau J.H."/>
        </authorList>
    </citation>
    <scope>NUCLEOTIDE SEQUENCE [LARGE SCALE GENOMIC DNA]</scope>
    <source>
        <strain evidence="2">Ter331</strain>
        <plasmid evidence="2">pTer331</plasmid>
    </source>
</reference>
<evidence type="ECO:0000256" key="1">
    <source>
        <dbReference type="SAM" id="MobiDB-lite"/>
    </source>
</evidence>
<keyword evidence="2" id="KW-0614">Plasmid</keyword>
<sequence>MNNERRKQIEAINGRIAVLLSEAENIKTDVEAIRDDEQEYRDNMPESFGEGEKGEKADAAIAALEQVIEDLESLIENDFSGQLDTAAE</sequence>
<protein>
    <submittedName>
        <fullName evidence="2">Uncharacterized protein</fullName>
    </submittedName>
</protein>
<proteinExistence type="predicted"/>
<accession>B0ZB90</accession>
<dbReference type="EMBL" id="EU315244">
    <property type="protein sequence ID" value="ABZ01511.1"/>
    <property type="molecule type" value="Genomic_DNA"/>
</dbReference>
<dbReference type="AlphaFoldDB" id="B0ZB90"/>
<organism evidence="2">
    <name type="scientific">Collimonas fungivorans (strain Ter331)</name>
    <dbReference type="NCBI Taxonomy" id="1005048"/>
    <lineage>
        <taxon>Bacteria</taxon>
        <taxon>Pseudomonadati</taxon>
        <taxon>Pseudomonadota</taxon>
        <taxon>Betaproteobacteria</taxon>
        <taxon>Burkholderiales</taxon>
        <taxon>Oxalobacteraceae</taxon>
        <taxon>Collimonas</taxon>
    </lineage>
</organism>
<feature type="region of interest" description="Disordered" evidence="1">
    <location>
        <begin position="37"/>
        <end position="56"/>
    </location>
</feature>